<proteinExistence type="predicted"/>
<dbReference type="KEGG" id="ovi:T265_05596"/>
<dbReference type="CTD" id="20319778"/>
<reference evidence="1 2" key="1">
    <citation type="submission" date="2013-11" db="EMBL/GenBank/DDBJ databases">
        <title>Opisthorchis viverrini - life in the bile duct.</title>
        <authorList>
            <person name="Young N.D."/>
            <person name="Nagarajan N."/>
            <person name="Lin S.J."/>
            <person name="Korhonen P.K."/>
            <person name="Jex A.R."/>
            <person name="Hall R.S."/>
            <person name="Safavi-Hemami H."/>
            <person name="Kaewkong W."/>
            <person name="Bertrand D."/>
            <person name="Gao S."/>
            <person name="Seet Q."/>
            <person name="Wongkham S."/>
            <person name="Teh B.T."/>
            <person name="Wongkham C."/>
            <person name="Intapan P.M."/>
            <person name="Maleewong W."/>
            <person name="Yang X."/>
            <person name="Hu M."/>
            <person name="Wang Z."/>
            <person name="Hofmann A."/>
            <person name="Sternberg P.W."/>
            <person name="Tan P."/>
            <person name="Wang J."/>
            <person name="Gasser R.B."/>
        </authorList>
    </citation>
    <scope>NUCLEOTIDE SEQUENCE [LARGE SCALE GENOMIC DNA]</scope>
</reference>
<accession>A0A075AF44</accession>
<dbReference type="RefSeq" id="XP_009168912.1">
    <property type="nucleotide sequence ID" value="XM_009170648.1"/>
</dbReference>
<dbReference type="AlphaFoldDB" id="A0A075AF44"/>
<gene>
    <name evidence="1" type="ORF">T265_05596</name>
</gene>
<evidence type="ECO:0000313" key="1">
    <source>
        <dbReference type="EMBL" id="KER27349.1"/>
    </source>
</evidence>
<dbReference type="Proteomes" id="UP000054324">
    <property type="component" value="Unassembled WGS sequence"/>
</dbReference>
<dbReference type="GeneID" id="20319778"/>
<dbReference type="EMBL" id="KL596725">
    <property type="protein sequence ID" value="KER27349.1"/>
    <property type="molecule type" value="Genomic_DNA"/>
</dbReference>
<sequence>MGPCGKFDNFASICYTNGLPNTCSNATQFWSNGIRTSLQIPVLFKAPLLSHGNSNPPVPSMENYLRRVCSLPIPKALQSFVMFRDLWPDVDWIKNCIRLGLREYFVGELTRPLLTVSD</sequence>
<protein>
    <submittedName>
        <fullName evidence="1">Uncharacterized protein</fullName>
    </submittedName>
</protein>
<name>A0A075AF44_OPIVI</name>
<organism evidence="1 2">
    <name type="scientific">Opisthorchis viverrini</name>
    <name type="common">Southeast Asian liver fluke</name>
    <dbReference type="NCBI Taxonomy" id="6198"/>
    <lineage>
        <taxon>Eukaryota</taxon>
        <taxon>Metazoa</taxon>
        <taxon>Spiralia</taxon>
        <taxon>Lophotrochozoa</taxon>
        <taxon>Platyhelminthes</taxon>
        <taxon>Trematoda</taxon>
        <taxon>Digenea</taxon>
        <taxon>Opisthorchiida</taxon>
        <taxon>Opisthorchiata</taxon>
        <taxon>Opisthorchiidae</taxon>
        <taxon>Opisthorchis</taxon>
    </lineage>
</organism>
<keyword evidence="2" id="KW-1185">Reference proteome</keyword>
<evidence type="ECO:0000313" key="2">
    <source>
        <dbReference type="Proteomes" id="UP000054324"/>
    </source>
</evidence>